<protein>
    <submittedName>
        <fullName evidence="1">Uncharacterized protein</fullName>
    </submittedName>
</protein>
<dbReference type="AlphaFoldDB" id="A0A4Q9M678"/>
<gene>
    <name evidence="1" type="ORF">BD311DRAFT_142608</name>
</gene>
<dbReference type="EMBL" id="ML143539">
    <property type="protein sequence ID" value="TBU22504.1"/>
    <property type="molecule type" value="Genomic_DNA"/>
</dbReference>
<name>A0A4Q9M678_9APHY</name>
<reference evidence="1" key="1">
    <citation type="submission" date="2019-01" db="EMBL/GenBank/DDBJ databases">
        <title>Draft genome sequences of three monokaryotic isolates of the white-rot basidiomycete fungus Dichomitus squalens.</title>
        <authorList>
            <consortium name="DOE Joint Genome Institute"/>
            <person name="Lopez S.C."/>
            <person name="Andreopoulos B."/>
            <person name="Pangilinan J."/>
            <person name="Lipzen A."/>
            <person name="Riley R."/>
            <person name="Ahrendt S."/>
            <person name="Ng V."/>
            <person name="Barry K."/>
            <person name="Daum C."/>
            <person name="Grigoriev I.V."/>
            <person name="Hilden K.S."/>
            <person name="Makela M.R."/>
            <person name="de Vries R.P."/>
        </authorList>
    </citation>
    <scope>NUCLEOTIDE SEQUENCE [LARGE SCALE GENOMIC DNA]</scope>
    <source>
        <strain evidence="1">OM18370.1</strain>
    </source>
</reference>
<proteinExistence type="predicted"/>
<organism evidence="1">
    <name type="scientific">Dichomitus squalens</name>
    <dbReference type="NCBI Taxonomy" id="114155"/>
    <lineage>
        <taxon>Eukaryota</taxon>
        <taxon>Fungi</taxon>
        <taxon>Dikarya</taxon>
        <taxon>Basidiomycota</taxon>
        <taxon>Agaricomycotina</taxon>
        <taxon>Agaricomycetes</taxon>
        <taxon>Polyporales</taxon>
        <taxon>Polyporaceae</taxon>
        <taxon>Dichomitus</taxon>
    </lineage>
</organism>
<accession>A0A4Q9M678</accession>
<evidence type="ECO:0000313" key="1">
    <source>
        <dbReference type="EMBL" id="TBU22504.1"/>
    </source>
</evidence>
<dbReference type="Proteomes" id="UP000292957">
    <property type="component" value="Unassembled WGS sequence"/>
</dbReference>
<sequence>MNASATPRAASSLLLWRYSRGHTCGLALHRLHPPSQAPAPSPRRTYCAYCSALPSVQTDHSRIEQGLASGRFRTPASCPGPSTLYDVCHQLQLYRPLKPVSR</sequence>